<comment type="caution">
    <text evidence="3">The sequence shown here is derived from an EMBL/GenBank/DDBJ whole genome shotgun (WGS) entry which is preliminary data.</text>
</comment>
<feature type="region of interest" description="Disordered" evidence="1">
    <location>
        <begin position="1"/>
        <end position="108"/>
    </location>
</feature>
<keyword evidence="2" id="KW-0812">Transmembrane</keyword>
<feature type="compositionally biased region" description="Polar residues" evidence="1">
    <location>
        <begin position="1"/>
        <end position="10"/>
    </location>
</feature>
<dbReference type="EMBL" id="JADGJH010000686">
    <property type="protein sequence ID" value="KAJ3124224.1"/>
    <property type="molecule type" value="Genomic_DNA"/>
</dbReference>
<feature type="transmembrane region" description="Helical" evidence="2">
    <location>
        <begin position="369"/>
        <end position="388"/>
    </location>
</feature>
<reference evidence="3" key="1">
    <citation type="submission" date="2020-05" db="EMBL/GenBank/DDBJ databases">
        <title>Phylogenomic resolution of chytrid fungi.</title>
        <authorList>
            <person name="Stajich J.E."/>
            <person name="Amses K."/>
            <person name="Simmons R."/>
            <person name="Seto K."/>
            <person name="Myers J."/>
            <person name="Bonds A."/>
            <person name="Quandt C.A."/>
            <person name="Barry K."/>
            <person name="Liu P."/>
            <person name="Grigoriev I."/>
            <person name="Longcore J.E."/>
            <person name="James T.Y."/>
        </authorList>
    </citation>
    <scope>NUCLEOTIDE SEQUENCE</scope>
    <source>
        <strain evidence="3">JEL0513</strain>
    </source>
</reference>
<feature type="compositionally biased region" description="Basic and acidic residues" evidence="1">
    <location>
        <begin position="43"/>
        <end position="77"/>
    </location>
</feature>
<proteinExistence type="predicted"/>
<organism evidence="3 4">
    <name type="scientific">Physocladia obscura</name>
    <dbReference type="NCBI Taxonomy" id="109957"/>
    <lineage>
        <taxon>Eukaryota</taxon>
        <taxon>Fungi</taxon>
        <taxon>Fungi incertae sedis</taxon>
        <taxon>Chytridiomycota</taxon>
        <taxon>Chytridiomycota incertae sedis</taxon>
        <taxon>Chytridiomycetes</taxon>
        <taxon>Chytridiales</taxon>
        <taxon>Chytriomycetaceae</taxon>
        <taxon>Physocladia</taxon>
    </lineage>
</organism>
<keyword evidence="2" id="KW-0472">Membrane</keyword>
<evidence type="ECO:0000256" key="1">
    <source>
        <dbReference type="SAM" id="MobiDB-lite"/>
    </source>
</evidence>
<sequence>MRDQQSSVNVHSELVGDSNNGHNSDSAMTELSGAGTESDSQSESEKNENEDLQETNHKHGSDHDHDLSHDHYLEHESSLAGPGFSHRSLSSAPTLHESEDMDSFMSEHSQSAKLSLDLDSAEFRPDLRSTGVQHQPAWLQREHSTLADIDSIKYDITSKKLPRSKNIKSSKSSSIKRKKQTQKSSKFGLHAYNFALFALHLLSLFLKALRSLFIRIYSTSFIQKTVFPFLDRFLIALLLEKRNNIIKFASQTAIRVRNLSLSDIILKVRELCMWIIAMYTYCRNFDYQYYFTPIPQKMPESPKKPVKQFNEVWSKFVCDMQAQINALKVSQAYIWFSRNLDFLLSFFFHLLTLFWSITAPLRTSRFGKAVVYFVLTCAQFAITAINAGLKTPFVIKTKANFVKTFPTIWRIFVKLMLSVTPLAIVAYSMQVSSGKEKLNILAFDTYAQLPYQYAEEIEAKIGRTLKMHAVFYVFLTTSFTCVTAWIYIPLFKNLAKKEMKSILSPVQSNTQKAVTLAIFALTLANAAEFQASSLSITNTISMVQNLPTWTILNATLSEIPILSKTKSPPVISSYSSGSPLQNACPLEIIHDTKTDTGAVVCLRNTESKPVSLSFVKFCKCPVQEIASCALTKQLKVPQLPKTRNTIQWTVSLSCSNEHFLLPLVHSSKNDVENRQYAPSFDESWIPAPTTYFHTRPHQAPQLDPTPVHIGVRYSSITVSFSEPVVGPISVSSSANTAHFLMQNTQNLPLFNVTATRVSRSGAVQSLLLPITIHAVASTSPLKLLTTFQIKVNTTLLFAATNDDDVSIVVVVAPGTCFSRLTGVACDSGATVVVTVPRITIPWIVALGEVASVGSAADNGIYELKVVFDAAVGAGLRKSGGDVLRSLAVDDFSLEYERLGNGINDRKILDILAVKEDDEYAGGKFRAYKLSFAISDNLATVGFEEVGRLIADVSDSVVGREWPRLKATTTKQYMDVLRGVCCGIKAKIPALHPSQCNTTVKFITGPICPVFRPPKAIQVQVLPAVDSSTRPFLGFYASKENHMMKLSFTKGLSCARDYKLETIFRPPLNISAPTSGIYTVGQTCIHESALGLKQTADPLTSITRFVHIKESPPQLHIISAFRDSQHKNRLHLVFNFTSPLKNSTVPVSSVLNMTLYRGEKFKTSLKIFQLDFIEDEKPFNKPSFEWNIILQSPIEMLKGDRVHIFLKEEVSSGNEWACTDATPPYGACLQTPATGVVITESATIALVQFGGSVDDDSVFVRIQFTTPVFPRSGAWSVDDFVITVRNVNGVKIGLRNIRVINLVDVGVTNAIGIVVDMSESELMAMKGLAELYVNLVRRRFVARVEQNDGDFGKSYLSEKVFSISVNSCKSILFTSLFYVI</sequence>
<feature type="transmembrane region" description="Helical" evidence="2">
    <location>
        <begin position="340"/>
        <end position="357"/>
    </location>
</feature>
<evidence type="ECO:0000313" key="4">
    <source>
        <dbReference type="Proteomes" id="UP001211907"/>
    </source>
</evidence>
<feature type="transmembrane region" description="Helical" evidence="2">
    <location>
        <begin position="187"/>
        <end position="209"/>
    </location>
</feature>
<keyword evidence="2" id="KW-1133">Transmembrane helix</keyword>
<evidence type="ECO:0000313" key="3">
    <source>
        <dbReference type="EMBL" id="KAJ3124224.1"/>
    </source>
</evidence>
<gene>
    <name evidence="3" type="ORF">HK100_011307</name>
</gene>
<feature type="compositionally biased region" description="Polar residues" evidence="1">
    <location>
        <begin position="17"/>
        <end position="41"/>
    </location>
</feature>
<keyword evidence="4" id="KW-1185">Reference proteome</keyword>
<feature type="transmembrane region" description="Helical" evidence="2">
    <location>
        <begin position="408"/>
        <end position="427"/>
    </location>
</feature>
<evidence type="ECO:0000256" key="2">
    <source>
        <dbReference type="SAM" id="Phobius"/>
    </source>
</evidence>
<feature type="transmembrane region" description="Helical" evidence="2">
    <location>
        <begin position="469"/>
        <end position="488"/>
    </location>
</feature>
<accession>A0AAD5XDB3</accession>
<name>A0AAD5XDB3_9FUNG</name>
<dbReference type="Proteomes" id="UP001211907">
    <property type="component" value="Unassembled WGS sequence"/>
</dbReference>
<protein>
    <submittedName>
        <fullName evidence="3">Uncharacterized protein</fullName>
    </submittedName>
</protein>